<dbReference type="Proteomes" id="UP001322277">
    <property type="component" value="Chromosome 2"/>
</dbReference>
<reference evidence="2" key="1">
    <citation type="journal article" date="2023" name="bioRxiv">
        <title>Complete genome of the Medicago anthracnose fungus, Colletotrichum destructivum, reveals a mini-chromosome-like region within a core chromosome.</title>
        <authorList>
            <person name="Lapalu N."/>
            <person name="Simon A."/>
            <person name="Lu A."/>
            <person name="Plaumann P.-L."/>
            <person name="Amselem J."/>
            <person name="Pigne S."/>
            <person name="Auger A."/>
            <person name="Koch C."/>
            <person name="Dallery J.-F."/>
            <person name="O'Connell R.J."/>
        </authorList>
    </citation>
    <scope>NUCLEOTIDE SEQUENCE [LARGE SCALE GENOMIC DNA]</scope>
    <source>
        <strain evidence="2">CBS 520.97</strain>
    </source>
</reference>
<proteinExistence type="predicted"/>
<keyword evidence="2" id="KW-1185">Reference proteome</keyword>
<dbReference type="RefSeq" id="XP_062776113.1">
    <property type="nucleotide sequence ID" value="XM_062920062.1"/>
</dbReference>
<dbReference type="GeneID" id="87940406"/>
<name>A0AAX4I684_9PEZI</name>
<accession>A0AAX4I684</accession>
<protein>
    <submittedName>
        <fullName evidence="1">Uncharacterized protein</fullName>
    </submittedName>
</protein>
<gene>
    <name evidence="1" type="ORF">CDEST_03903</name>
</gene>
<dbReference type="AlphaFoldDB" id="A0AAX4I684"/>
<organism evidence="1 2">
    <name type="scientific">Colletotrichum destructivum</name>
    <dbReference type="NCBI Taxonomy" id="34406"/>
    <lineage>
        <taxon>Eukaryota</taxon>
        <taxon>Fungi</taxon>
        <taxon>Dikarya</taxon>
        <taxon>Ascomycota</taxon>
        <taxon>Pezizomycotina</taxon>
        <taxon>Sordariomycetes</taxon>
        <taxon>Hypocreomycetidae</taxon>
        <taxon>Glomerellales</taxon>
        <taxon>Glomerellaceae</taxon>
        <taxon>Colletotrichum</taxon>
        <taxon>Colletotrichum destructivum species complex</taxon>
    </lineage>
</organism>
<evidence type="ECO:0000313" key="2">
    <source>
        <dbReference type="Proteomes" id="UP001322277"/>
    </source>
</evidence>
<dbReference type="KEGG" id="cdet:87940406"/>
<dbReference type="EMBL" id="CP137306">
    <property type="protein sequence ID" value="WQF78889.1"/>
    <property type="molecule type" value="Genomic_DNA"/>
</dbReference>
<evidence type="ECO:0000313" key="1">
    <source>
        <dbReference type="EMBL" id="WQF78889.1"/>
    </source>
</evidence>
<sequence>MGAVLKGLEARSATAIPQFLLCHPAFVVNFSLPVTPRTIISSSITTSTTVTGAALLAIITPFVQPPDCTSYWGTTSVRSTVINGTTRMVRVVVSDSAASCYPPGWTGDKTTPGMPSFSPGVCPDGWVYWDMAEASYTAASTAFCCDMSVCVSSLRCALGSWTRTLSDCRPKWLLSPVAPPILARIVAGLGVPVVWKLEP</sequence>